<dbReference type="Proteomes" id="UP000229523">
    <property type="component" value="Unassembled WGS sequence"/>
</dbReference>
<dbReference type="PANTHER" id="PTHR46648">
    <property type="entry name" value="HIT FAMILY PROTEIN 1"/>
    <property type="match status" value="1"/>
</dbReference>
<dbReference type="Gene3D" id="3.30.428.10">
    <property type="entry name" value="HIT-like"/>
    <property type="match status" value="1"/>
</dbReference>
<dbReference type="PRINTS" id="PR00332">
    <property type="entry name" value="HISTRIAD"/>
</dbReference>
<dbReference type="GO" id="GO:0009117">
    <property type="term" value="P:nucleotide metabolic process"/>
    <property type="evidence" value="ECO:0007669"/>
    <property type="project" value="TreeGrafter"/>
</dbReference>
<dbReference type="InterPro" id="IPR039384">
    <property type="entry name" value="HINT"/>
</dbReference>
<proteinExistence type="predicted"/>
<dbReference type="PANTHER" id="PTHR46648:SF1">
    <property type="entry name" value="ADENOSINE 5'-MONOPHOSPHORAMIDASE HNT1"/>
    <property type="match status" value="1"/>
</dbReference>
<dbReference type="InterPro" id="IPR036265">
    <property type="entry name" value="HIT-like_sf"/>
</dbReference>
<dbReference type="RefSeq" id="WP_099576691.1">
    <property type="nucleotide sequence ID" value="NZ_MJBI02000008.1"/>
</dbReference>
<dbReference type="PROSITE" id="PS51084">
    <property type="entry name" value="HIT_2"/>
    <property type="match status" value="1"/>
</dbReference>
<dbReference type="OrthoDB" id="9784774at2"/>
<dbReference type="PROSITE" id="PS00892">
    <property type="entry name" value="HIT_1"/>
    <property type="match status" value="1"/>
</dbReference>
<keyword evidence="2" id="KW-1185">Reference proteome</keyword>
<dbReference type="AlphaFoldDB" id="A0A2G5NVB0"/>
<dbReference type="InterPro" id="IPR011146">
    <property type="entry name" value="HIT-like"/>
</dbReference>
<dbReference type="Pfam" id="PF01230">
    <property type="entry name" value="HIT"/>
    <property type="match status" value="1"/>
</dbReference>
<accession>A0A2G5NVB0</accession>
<dbReference type="SUPFAM" id="SSF54197">
    <property type="entry name" value="HIT-like"/>
    <property type="match status" value="1"/>
</dbReference>
<evidence type="ECO:0000313" key="1">
    <source>
        <dbReference type="EMBL" id="RAI79429.1"/>
    </source>
</evidence>
<dbReference type="InterPro" id="IPR019808">
    <property type="entry name" value="Histidine_triad_CS"/>
</dbReference>
<dbReference type="CDD" id="cd01277">
    <property type="entry name" value="HINT_subgroup"/>
    <property type="match status" value="1"/>
</dbReference>
<evidence type="ECO:0000313" key="2">
    <source>
        <dbReference type="Proteomes" id="UP000229523"/>
    </source>
</evidence>
<comment type="caution">
    <text evidence="1">The sequence shown here is derived from an EMBL/GenBank/DDBJ whole genome shotgun (WGS) entry which is preliminary data.</text>
</comment>
<dbReference type="GO" id="GO:0003824">
    <property type="term" value="F:catalytic activity"/>
    <property type="evidence" value="ECO:0007669"/>
    <property type="project" value="InterPro"/>
</dbReference>
<gene>
    <name evidence="1" type="ORF">BFS35_011915</name>
</gene>
<dbReference type="InterPro" id="IPR001310">
    <property type="entry name" value="Histidine_triad_HIT"/>
</dbReference>
<reference evidence="1 2" key="1">
    <citation type="journal article" date="2018" name="Front. Microbiol.">
        <title>Description and Comparative Genomics of Macrococcus caseolyticus subsp. hominis subsp. nov., Macrococcus goetzii sp. nov., Macrococcus epidermidis sp. nov., and Macrococcus bohemicus sp. nov., Novel Macrococci From Human Clinical Material With Virulence Potential and Suspected Uptake of Foreign DNA by Natural Transformation.</title>
        <authorList>
            <person name="Maslanova I."/>
            <person name="Wertheimer Z."/>
            <person name="Sedlacek I."/>
            <person name="Svec P."/>
            <person name="Indrakova A."/>
            <person name="Kovarovic V."/>
            <person name="Schumann P."/>
            <person name="Sproer C."/>
            <person name="Kralova S."/>
            <person name="Sedo O."/>
            <person name="Kristofova L."/>
            <person name="Vrbovska V."/>
            <person name="Fuzik T."/>
            <person name="Petras P."/>
            <person name="Zdrahal Z."/>
            <person name="Ruzickova V."/>
            <person name="Doskar J."/>
            <person name="Pantucek R."/>
        </authorList>
    </citation>
    <scope>NUCLEOTIDE SEQUENCE [LARGE SCALE GENOMIC DNA]</scope>
    <source>
        <strain evidence="1 2">CCM 4927</strain>
    </source>
</reference>
<name>A0A2G5NVB0_9STAP</name>
<organism evidence="1 2">
    <name type="scientific">Macrococcoides goetzii</name>
    <dbReference type="NCBI Taxonomy" id="1891097"/>
    <lineage>
        <taxon>Bacteria</taxon>
        <taxon>Bacillati</taxon>
        <taxon>Bacillota</taxon>
        <taxon>Bacilli</taxon>
        <taxon>Bacillales</taxon>
        <taxon>Staphylococcaceae</taxon>
        <taxon>Macrococcoides</taxon>
    </lineage>
</organism>
<protein>
    <submittedName>
        <fullName evidence="1">HIT family protein</fullName>
    </submittedName>
</protein>
<sequence length="141" mass="15733">MCETVFGKILKGDIPSYKVYEDAYTYAFLDISQVSKGHTLVIPKNAAEDILSVDPEDLAKVIQSVQKVAKAVDAAFSPAGINIIQNNRAFADQSVFHIHFHIIPRYEDDIDGFGYKWETHADAFDETAMHELKDAISNAIK</sequence>
<dbReference type="EMBL" id="MJBI02000008">
    <property type="protein sequence ID" value="RAI79429.1"/>
    <property type="molecule type" value="Genomic_DNA"/>
</dbReference>